<evidence type="ECO:0000259" key="3">
    <source>
        <dbReference type="Pfam" id="PF11797"/>
    </source>
</evidence>
<dbReference type="AlphaFoldDB" id="A0A6N3A1V2"/>
<feature type="transmembrane region" description="Helical" evidence="1">
    <location>
        <begin position="316"/>
        <end position="336"/>
    </location>
</feature>
<keyword evidence="1" id="KW-0472">Membrane</keyword>
<evidence type="ECO:0000313" key="4">
    <source>
        <dbReference type="EMBL" id="VYT84287.1"/>
    </source>
</evidence>
<dbReference type="Pfam" id="PF06030">
    <property type="entry name" value="WxLIP_PGBD"/>
    <property type="match status" value="1"/>
</dbReference>
<name>A0A6N3A1V2_LACRH</name>
<reference evidence="4" key="1">
    <citation type="submission" date="2019-11" db="EMBL/GenBank/DDBJ databases">
        <authorList>
            <person name="Feng L."/>
        </authorList>
    </citation>
    <scope>NUCLEOTIDE SEQUENCE</scope>
    <source>
        <strain evidence="4">LrhamnosusLFYP97</strain>
    </source>
</reference>
<gene>
    <name evidence="4" type="ORF">LRLFYP97_01995</name>
</gene>
<feature type="domain" description="WxL Interacting Protein host binding" evidence="3">
    <location>
        <begin position="165"/>
        <end position="291"/>
    </location>
</feature>
<organism evidence="4">
    <name type="scientific">Lacticaseibacillus rhamnosus</name>
    <name type="common">Lactobacillus rhamnosus</name>
    <dbReference type="NCBI Taxonomy" id="47715"/>
    <lineage>
        <taxon>Bacteria</taxon>
        <taxon>Bacillati</taxon>
        <taxon>Bacillota</taxon>
        <taxon>Bacilli</taxon>
        <taxon>Lactobacillales</taxon>
        <taxon>Lactobacillaceae</taxon>
        <taxon>Lacticaseibacillus</taxon>
    </lineage>
</organism>
<feature type="domain" description="WxL Interacting Protein peptidoglycan binding" evidence="2">
    <location>
        <begin position="36"/>
        <end position="152"/>
    </location>
</feature>
<evidence type="ECO:0000259" key="2">
    <source>
        <dbReference type="Pfam" id="PF06030"/>
    </source>
</evidence>
<keyword evidence="1" id="KW-0812">Transmembrane</keyword>
<dbReference type="InterPro" id="IPR021759">
    <property type="entry name" value="WxLIP_HBD"/>
</dbReference>
<dbReference type="Pfam" id="PF11797">
    <property type="entry name" value="WxLIP_HBD"/>
    <property type="match status" value="1"/>
</dbReference>
<dbReference type="InterPro" id="IPR010317">
    <property type="entry name" value="WxLIP_PGBD"/>
</dbReference>
<sequence length="347" mass="37959">MTTIVKKIISPILVLLFSVLFIWPLTVTTAAISPTFTVTPVLPNNQRQSVTGYFDLQVSPGQQEDLQLRIANQSDQTQTYRIAVNPAYTTNSGVIAFDQSQPPLDQNAIRLSTLIQGPRTVTVAANSEQTVTYQLQAPAEHFIGIIAGGFYVLQEGATSSRASSNGVQFTNRFAIGITTILRQDLTTPNPPLLDITKASIGTNNHTPVVKARLHNPSSNQFGEIATDYILVKPGSQKPLLTGHFTGLAVAPHSFFTQSMPLNETKLAAGTYTLKWTAKSGSYTWSKQVNFRYNGQLPISVTASRPRSPSDADDHGLLPWIIAGIMSALLIIVLGLWRWNVVHHRQNQ</sequence>
<dbReference type="EMBL" id="CACRTK010000036">
    <property type="protein sequence ID" value="VYT84287.1"/>
    <property type="molecule type" value="Genomic_DNA"/>
</dbReference>
<keyword evidence="1" id="KW-1133">Transmembrane helix</keyword>
<protein>
    <submittedName>
        <fullName evidence="4">Uncharacterized protein</fullName>
    </submittedName>
</protein>
<accession>A0A6N3A1V2</accession>
<proteinExistence type="predicted"/>
<evidence type="ECO:0000256" key="1">
    <source>
        <dbReference type="SAM" id="Phobius"/>
    </source>
</evidence>